<gene>
    <name evidence="2" type="ORF">SAMN04488000_101362</name>
</gene>
<keyword evidence="1" id="KW-1133">Transmembrane helix</keyword>
<dbReference type="Proteomes" id="UP000199503">
    <property type="component" value="Unassembled WGS sequence"/>
</dbReference>
<keyword evidence="1" id="KW-0812">Transmembrane</keyword>
<name>A0A1H9B2Z2_9PSEU</name>
<evidence type="ECO:0000313" key="2">
    <source>
        <dbReference type="EMBL" id="SEP82588.1"/>
    </source>
</evidence>
<accession>A0A1H9B2Z2</accession>
<evidence type="ECO:0000256" key="1">
    <source>
        <dbReference type="SAM" id="Phobius"/>
    </source>
</evidence>
<feature type="transmembrane region" description="Helical" evidence="1">
    <location>
        <begin position="12"/>
        <end position="34"/>
    </location>
</feature>
<evidence type="ECO:0008006" key="4">
    <source>
        <dbReference type="Google" id="ProtNLM"/>
    </source>
</evidence>
<dbReference type="PROSITE" id="PS51257">
    <property type="entry name" value="PROKAR_LIPOPROTEIN"/>
    <property type="match status" value="1"/>
</dbReference>
<keyword evidence="1" id="KW-0472">Membrane</keyword>
<protein>
    <recommendedName>
        <fullName evidence="4">DUF3137 domain-containing protein</fullName>
    </recommendedName>
</protein>
<dbReference type="EMBL" id="FOFV01000001">
    <property type="protein sequence ID" value="SEP82588.1"/>
    <property type="molecule type" value="Genomic_DNA"/>
</dbReference>
<dbReference type="AlphaFoldDB" id="A0A1H9B2Z2"/>
<sequence>MDLLLKIWNEYVLTPYVLIWLACAIAFLVVRRLLQFRSHGKARDAKIAALTPLAQRLGGRVLGPGEASMWTAELRKPFVNEFAVALRSKPQFDLSLDFQRGPWHVRVTDVSIRYDTRGYGVNWRHEHRVEIATARLAPLKVTRPNKYSVNTGQPLSPGVLESEWKLIGGQKPETAKQLGAQWLPVPLLPPMDQEFSAYSTDPGAAARELNFDALHWLIDREEDLPGWAGRMTLTFESGVAYLVGYQPLQPEELVVVVDTICGLLDRMPGVRPRHPAAAA</sequence>
<dbReference type="RefSeq" id="WP_089908347.1">
    <property type="nucleotide sequence ID" value="NZ_FOFV01000001.1"/>
</dbReference>
<keyword evidence="3" id="KW-1185">Reference proteome</keyword>
<evidence type="ECO:0000313" key="3">
    <source>
        <dbReference type="Proteomes" id="UP000199503"/>
    </source>
</evidence>
<organism evidence="2 3">
    <name type="scientific">Lentzea albida</name>
    <dbReference type="NCBI Taxonomy" id="65499"/>
    <lineage>
        <taxon>Bacteria</taxon>
        <taxon>Bacillati</taxon>
        <taxon>Actinomycetota</taxon>
        <taxon>Actinomycetes</taxon>
        <taxon>Pseudonocardiales</taxon>
        <taxon>Pseudonocardiaceae</taxon>
        <taxon>Lentzea</taxon>
    </lineage>
</organism>
<dbReference type="OrthoDB" id="3680052at2"/>
<reference evidence="3" key="1">
    <citation type="submission" date="2016-10" db="EMBL/GenBank/DDBJ databases">
        <authorList>
            <person name="Varghese N."/>
            <person name="Submissions S."/>
        </authorList>
    </citation>
    <scope>NUCLEOTIDE SEQUENCE [LARGE SCALE GENOMIC DNA]</scope>
    <source>
        <strain evidence="3">DSM 44437</strain>
    </source>
</reference>
<dbReference type="STRING" id="65499.SAMN04488000_101362"/>
<proteinExistence type="predicted"/>